<sequence>MNAKVGLVEDGPGRVSSLHYGYHMLRRSLTLKPYSCSPSNWLCYQNVNVNHKTEMRKIVKVALKGIAAWNVFIYLKVNKCSILKHCNHLSQGCFATLCI</sequence>
<organism evidence="1 2">
    <name type="scientific">Quillaja saponaria</name>
    <name type="common">Soap bark tree</name>
    <dbReference type="NCBI Taxonomy" id="32244"/>
    <lineage>
        <taxon>Eukaryota</taxon>
        <taxon>Viridiplantae</taxon>
        <taxon>Streptophyta</taxon>
        <taxon>Embryophyta</taxon>
        <taxon>Tracheophyta</taxon>
        <taxon>Spermatophyta</taxon>
        <taxon>Magnoliopsida</taxon>
        <taxon>eudicotyledons</taxon>
        <taxon>Gunneridae</taxon>
        <taxon>Pentapetalae</taxon>
        <taxon>rosids</taxon>
        <taxon>fabids</taxon>
        <taxon>Fabales</taxon>
        <taxon>Quillajaceae</taxon>
        <taxon>Quillaja</taxon>
    </lineage>
</organism>
<evidence type="ECO:0000313" key="2">
    <source>
        <dbReference type="Proteomes" id="UP001163823"/>
    </source>
</evidence>
<dbReference type="KEGG" id="qsa:O6P43_033293"/>
<dbReference type="Proteomes" id="UP001163823">
    <property type="component" value="Chromosome 14"/>
</dbReference>
<keyword evidence="2" id="KW-1185">Reference proteome</keyword>
<accession>A0AAD7KPS7</accession>
<reference evidence="1" key="1">
    <citation type="journal article" date="2023" name="Science">
        <title>Elucidation of the pathway for biosynthesis of saponin adjuvants from the soapbark tree.</title>
        <authorList>
            <person name="Reed J."/>
            <person name="Orme A."/>
            <person name="El-Demerdash A."/>
            <person name="Owen C."/>
            <person name="Martin L.B.B."/>
            <person name="Misra R.C."/>
            <person name="Kikuchi S."/>
            <person name="Rejzek M."/>
            <person name="Martin A.C."/>
            <person name="Harkess A."/>
            <person name="Leebens-Mack J."/>
            <person name="Louveau T."/>
            <person name="Stephenson M.J."/>
            <person name="Osbourn A."/>
        </authorList>
    </citation>
    <scope>NUCLEOTIDE SEQUENCE</scope>
    <source>
        <strain evidence="1">S10</strain>
    </source>
</reference>
<name>A0AAD7KPS7_QUISA</name>
<evidence type="ECO:0000313" key="1">
    <source>
        <dbReference type="EMBL" id="KAJ7943790.1"/>
    </source>
</evidence>
<dbReference type="AlphaFoldDB" id="A0AAD7KPS7"/>
<protein>
    <submittedName>
        <fullName evidence="1">Uncharacterized protein</fullName>
    </submittedName>
</protein>
<gene>
    <name evidence="1" type="ORF">O6P43_033293</name>
</gene>
<comment type="caution">
    <text evidence="1">The sequence shown here is derived from an EMBL/GenBank/DDBJ whole genome shotgun (WGS) entry which is preliminary data.</text>
</comment>
<dbReference type="EMBL" id="JARAOO010000014">
    <property type="protein sequence ID" value="KAJ7943790.1"/>
    <property type="molecule type" value="Genomic_DNA"/>
</dbReference>
<proteinExistence type="predicted"/>